<dbReference type="AlphaFoldDB" id="A0A382N9Y1"/>
<evidence type="ECO:0000256" key="2">
    <source>
        <dbReference type="ARBA" id="ARBA00011738"/>
    </source>
</evidence>
<dbReference type="PANTHER" id="PTHR11879">
    <property type="entry name" value="ASPARTATE AMINOTRANSFERASE"/>
    <property type="match status" value="1"/>
</dbReference>
<dbReference type="GO" id="GO:0004838">
    <property type="term" value="F:L-tyrosine-2-oxoglutarate transaminase activity"/>
    <property type="evidence" value="ECO:0007669"/>
    <property type="project" value="TreeGrafter"/>
</dbReference>
<accession>A0A382N9Y1</accession>
<dbReference type="SUPFAM" id="SSF53383">
    <property type="entry name" value="PLP-dependent transferases"/>
    <property type="match status" value="1"/>
</dbReference>
<comment type="subunit">
    <text evidence="2">Homodimer.</text>
</comment>
<reference evidence="6" key="1">
    <citation type="submission" date="2018-05" db="EMBL/GenBank/DDBJ databases">
        <authorList>
            <person name="Lanie J.A."/>
            <person name="Ng W.-L."/>
            <person name="Kazmierczak K.M."/>
            <person name="Andrzejewski T.M."/>
            <person name="Davidsen T.M."/>
            <person name="Wayne K.J."/>
            <person name="Tettelin H."/>
            <person name="Glass J.I."/>
            <person name="Rusch D."/>
            <person name="Podicherti R."/>
            <person name="Tsui H.-C.T."/>
            <person name="Winkler M.E."/>
        </authorList>
    </citation>
    <scope>NUCLEOTIDE SEQUENCE</scope>
</reference>
<comment type="cofactor">
    <cofactor evidence="1">
        <name>pyridoxal 5'-phosphate</name>
        <dbReference type="ChEBI" id="CHEBI:597326"/>
    </cofactor>
</comment>
<dbReference type="EMBL" id="UINC01098766">
    <property type="protein sequence ID" value="SVC57540.1"/>
    <property type="molecule type" value="Genomic_DNA"/>
</dbReference>
<evidence type="ECO:0000313" key="6">
    <source>
        <dbReference type="EMBL" id="SVC57540.1"/>
    </source>
</evidence>
<keyword evidence="3" id="KW-0032">Aminotransferase</keyword>
<keyword evidence="4" id="KW-0808">Transferase</keyword>
<dbReference type="GO" id="GO:0033585">
    <property type="term" value="P:L-phenylalanine biosynthetic process from chorismate via phenylpyruvate"/>
    <property type="evidence" value="ECO:0007669"/>
    <property type="project" value="TreeGrafter"/>
</dbReference>
<keyword evidence="5" id="KW-0663">Pyridoxal phosphate</keyword>
<dbReference type="Gene3D" id="3.90.1150.10">
    <property type="entry name" value="Aspartate Aminotransferase, domain 1"/>
    <property type="match status" value="1"/>
</dbReference>
<evidence type="ECO:0000256" key="4">
    <source>
        <dbReference type="ARBA" id="ARBA00022679"/>
    </source>
</evidence>
<evidence type="ECO:0008006" key="7">
    <source>
        <dbReference type="Google" id="ProtNLM"/>
    </source>
</evidence>
<dbReference type="InterPro" id="IPR015424">
    <property type="entry name" value="PyrdxlP-dep_Trfase"/>
</dbReference>
<name>A0A382N9Y1_9ZZZZ</name>
<evidence type="ECO:0000256" key="5">
    <source>
        <dbReference type="ARBA" id="ARBA00022898"/>
    </source>
</evidence>
<evidence type="ECO:0000256" key="1">
    <source>
        <dbReference type="ARBA" id="ARBA00001933"/>
    </source>
</evidence>
<dbReference type="PANTHER" id="PTHR11879:SF22">
    <property type="entry name" value="ASPARTATE AMINOTRANSFERASE, MITOCHONDRIAL"/>
    <property type="match status" value="1"/>
</dbReference>
<feature type="non-terminal residue" evidence="6">
    <location>
        <position position="64"/>
    </location>
</feature>
<evidence type="ECO:0000256" key="3">
    <source>
        <dbReference type="ARBA" id="ARBA00022576"/>
    </source>
</evidence>
<dbReference type="InterPro" id="IPR015422">
    <property type="entry name" value="PyrdxlP-dep_Trfase_small"/>
</dbReference>
<dbReference type="InterPro" id="IPR000796">
    <property type="entry name" value="Asp_trans"/>
</dbReference>
<gene>
    <name evidence="6" type="ORF">METZ01_LOCUS310394</name>
</gene>
<sequence length="64" mass="6867">MFQSLTPLPPDPILGLSIAFKADANPNKIDLGMGVYRDAYGNTPVMSAVKKAEQMILNSQSTKA</sequence>
<dbReference type="GO" id="GO:0005829">
    <property type="term" value="C:cytosol"/>
    <property type="evidence" value="ECO:0007669"/>
    <property type="project" value="TreeGrafter"/>
</dbReference>
<protein>
    <recommendedName>
        <fullName evidence="7">Aminotransferase class I/classII domain-containing protein</fullName>
    </recommendedName>
</protein>
<dbReference type="GO" id="GO:0004069">
    <property type="term" value="F:L-aspartate:2-oxoglutarate aminotransferase activity"/>
    <property type="evidence" value="ECO:0007669"/>
    <property type="project" value="TreeGrafter"/>
</dbReference>
<dbReference type="GO" id="GO:0042802">
    <property type="term" value="F:identical protein binding"/>
    <property type="evidence" value="ECO:0007669"/>
    <property type="project" value="TreeGrafter"/>
</dbReference>
<organism evidence="6">
    <name type="scientific">marine metagenome</name>
    <dbReference type="NCBI Taxonomy" id="408172"/>
    <lineage>
        <taxon>unclassified sequences</taxon>
        <taxon>metagenomes</taxon>
        <taxon>ecological metagenomes</taxon>
    </lineage>
</organism>
<proteinExistence type="predicted"/>
<dbReference type="GO" id="GO:0030170">
    <property type="term" value="F:pyridoxal phosphate binding"/>
    <property type="evidence" value="ECO:0007669"/>
    <property type="project" value="TreeGrafter"/>
</dbReference>